<reference evidence="2" key="1">
    <citation type="submission" date="2023-04" db="EMBL/GenBank/DDBJ databases">
        <title>Aspergillus oryzae NBRC 4228.</title>
        <authorList>
            <person name="Ichikawa N."/>
            <person name="Sato H."/>
            <person name="Tonouchi N."/>
        </authorList>
    </citation>
    <scope>NUCLEOTIDE SEQUENCE</scope>
    <source>
        <strain evidence="2">NBRC 4228</strain>
    </source>
</reference>
<keyword evidence="1" id="KW-1133">Transmembrane helix</keyword>
<proteinExistence type="predicted"/>
<dbReference type="EMBL" id="BSYA01000228">
    <property type="protein sequence ID" value="GMG37185.1"/>
    <property type="molecule type" value="Genomic_DNA"/>
</dbReference>
<keyword evidence="1" id="KW-0812">Transmembrane</keyword>
<evidence type="ECO:0000313" key="3">
    <source>
        <dbReference type="Proteomes" id="UP001165205"/>
    </source>
</evidence>
<evidence type="ECO:0000256" key="1">
    <source>
        <dbReference type="SAM" id="Phobius"/>
    </source>
</evidence>
<name>A0AAN4YZ61_ASPOZ</name>
<organism evidence="2 3">
    <name type="scientific">Aspergillus oryzae</name>
    <name type="common">Yellow koji mold</name>
    <dbReference type="NCBI Taxonomy" id="5062"/>
    <lineage>
        <taxon>Eukaryota</taxon>
        <taxon>Fungi</taxon>
        <taxon>Dikarya</taxon>
        <taxon>Ascomycota</taxon>
        <taxon>Pezizomycotina</taxon>
        <taxon>Eurotiomycetes</taxon>
        <taxon>Eurotiomycetidae</taxon>
        <taxon>Eurotiales</taxon>
        <taxon>Aspergillaceae</taxon>
        <taxon>Aspergillus</taxon>
        <taxon>Aspergillus subgen. Circumdati</taxon>
    </lineage>
</organism>
<keyword evidence="1" id="KW-0472">Membrane</keyword>
<accession>A0AAN4YZ61</accession>
<dbReference type="AlphaFoldDB" id="A0AAN4YZ61"/>
<protein>
    <submittedName>
        <fullName evidence="2">Unnamed protein product</fullName>
    </submittedName>
</protein>
<sequence>MPVLATFLESHYFFQGIAVALALIFVSNFYRELADGLPYRKIPLVGRSRWEISNTKAKKLFVTSAKDLMVQGFSQSFFGATIPGFEPFNNQTKEDIVIEVINKKLTHTLGMDWLLVEELPLFSNDFVLSVGQLTIPLSKETAAVLTDKLPGSDGM</sequence>
<comment type="caution">
    <text evidence="2">The sequence shown here is derived from an EMBL/GenBank/DDBJ whole genome shotgun (WGS) entry which is preliminary data.</text>
</comment>
<evidence type="ECO:0000313" key="2">
    <source>
        <dbReference type="EMBL" id="GMG37185.1"/>
    </source>
</evidence>
<gene>
    <name evidence="2" type="ORF">Aory04_001209500</name>
</gene>
<feature type="transmembrane region" description="Helical" evidence="1">
    <location>
        <begin position="12"/>
        <end position="30"/>
    </location>
</feature>
<dbReference type="Proteomes" id="UP001165205">
    <property type="component" value="Unassembled WGS sequence"/>
</dbReference>